<organism evidence="1 2">
    <name type="scientific">Cupriavidus necator</name>
    <name type="common">Alcaligenes eutrophus</name>
    <name type="synonym">Ralstonia eutropha</name>
    <dbReference type="NCBI Taxonomy" id="106590"/>
    <lineage>
        <taxon>Bacteria</taxon>
        <taxon>Pseudomonadati</taxon>
        <taxon>Pseudomonadota</taxon>
        <taxon>Betaproteobacteria</taxon>
        <taxon>Burkholderiales</taxon>
        <taxon>Burkholderiaceae</taxon>
        <taxon>Cupriavidus</taxon>
    </lineage>
</organism>
<reference evidence="1 2" key="1">
    <citation type="submission" date="2018-04" db="EMBL/GenBank/DDBJ databases">
        <title>Cupriavidus necator CR12 genome sequencing and assembly.</title>
        <authorList>
            <person name="Ben Fekih I."/>
            <person name="Mazhar H.S."/>
            <person name="Bello S.K."/>
            <person name="Rensing C."/>
        </authorList>
    </citation>
    <scope>NUCLEOTIDE SEQUENCE [LARGE SCALE GENOMIC DNA]</scope>
    <source>
        <strain evidence="1 2">CR12</strain>
    </source>
</reference>
<proteinExistence type="predicted"/>
<accession>A0A367PRB9</accession>
<dbReference type="RefSeq" id="WP_114130189.1">
    <property type="nucleotide sequence ID" value="NZ_CP068436.1"/>
</dbReference>
<gene>
    <name evidence="1" type="ORF">DDK22_00350</name>
</gene>
<sequence length="176" mass="19749">MTNRDELRTLRSIGEMEQGAERQLRLQADVATFEAKLAEVSEKLEMRLRVAARKGYLELKLIRVDSSSLVDLGKVCCIDHQRHSTQGGGWRTVSPYQEKSVVRNPALLALWNRLEAMSLQPIFIEGPYGCPIFGVQLPDGDPYPRPDSAEVTAQRTMNRMDEWLDESGGISFTPAA</sequence>
<evidence type="ECO:0000313" key="1">
    <source>
        <dbReference type="EMBL" id="RCJ10452.1"/>
    </source>
</evidence>
<dbReference type="Proteomes" id="UP000253501">
    <property type="component" value="Unassembled WGS sequence"/>
</dbReference>
<comment type="caution">
    <text evidence="1">The sequence shown here is derived from an EMBL/GenBank/DDBJ whole genome shotgun (WGS) entry which is preliminary data.</text>
</comment>
<evidence type="ECO:0000313" key="2">
    <source>
        <dbReference type="Proteomes" id="UP000253501"/>
    </source>
</evidence>
<name>A0A367PRB9_CUPNE</name>
<dbReference type="AlphaFoldDB" id="A0A367PRB9"/>
<dbReference type="EMBL" id="QDHA01000001">
    <property type="protein sequence ID" value="RCJ10452.1"/>
    <property type="molecule type" value="Genomic_DNA"/>
</dbReference>
<protein>
    <submittedName>
        <fullName evidence="1">Uncharacterized protein</fullName>
    </submittedName>
</protein>